<evidence type="ECO:0000256" key="4">
    <source>
        <dbReference type="ARBA" id="ARBA00022989"/>
    </source>
</evidence>
<dbReference type="AlphaFoldDB" id="A0A6J2J702"/>
<feature type="chain" id="PRO_5026699581" evidence="7">
    <location>
        <begin position="24"/>
        <end position="275"/>
    </location>
</feature>
<evidence type="ECO:0000256" key="1">
    <source>
        <dbReference type="ARBA" id="ARBA00004167"/>
    </source>
</evidence>
<dbReference type="RefSeq" id="XP_028025181.1">
    <property type="nucleotide sequence ID" value="XM_028169380.1"/>
</dbReference>
<keyword evidence="2 6" id="KW-0812">Transmembrane</keyword>
<feature type="signal peptide" evidence="7">
    <location>
        <begin position="1"/>
        <end position="23"/>
    </location>
</feature>
<dbReference type="Pfam" id="PF09451">
    <property type="entry name" value="ATG27"/>
    <property type="match status" value="1"/>
</dbReference>
<gene>
    <name evidence="9" type="primary">LOC114239259</name>
</gene>
<comment type="subcellular location">
    <subcellularLocation>
        <location evidence="1">Membrane</location>
        <topology evidence="1">Single-pass membrane protein</topology>
    </subcellularLocation>
</comment>
<dbReference type="GO" id="GO:0005802">
    <property type="term" value="C:trans-Golgi network"/>
    <property type="evidence" value="ECO:0007669"/>
    <property type="project" value="TreeGrafter"/>
</dbReference>
<accession>A0A6J2J702</accession>
<evidence type="ECO:0000313" key="9">
    <source>
        <dbReference type="RefSeq" id="XP_028025181.1"/>
    </source>
</evidence>
<proteinExistence type="predicted"/>
<dbReference type="Proteomes" id="UP000504629">
    <property type="component" value="Unplaced"/>
</dbReference>
<protein>
    <submittedName>
        <fullName evidence="9">Uncharacterized protein LOC114239259</fullName>
    </submittedName>
</protein>
<name>A0A6J2J702_BOMMA</name>
<dbReference type="OrthoDB" id="29460at2759"/>
<keyword evidence="5 6" id="KW-0472">Membrane</keyword>
<organism evidence="8 9">
    <name type="scientific">Bombyx mandarina</name>
    <name type="common">Wild silk moth</name>
    <name type="synonym">Wild silkworm</name>
    <dbReference type="NCBI Taxonomy" id="7092"/>
    <lineage>
        <taxon>Eukaryota</taxon>
        <taxon>Metazoa</taxon>
        <taxon>Ecdysozoa</taxon>
        <taxon>Arthropoda</taxon>
        <taxon>Hexapoda</taxon>
        <taxon>Insecta</taxon>
        <taxon>Pterygota</taxon>
        <taxon>Neoptera</taxon>
        <taxon>Endopterygota</taxon>
        <taxon>Lepidoptera</taxon>
        <taxon>Glossata</taxon>
        <taxon>Ditrysia</taxon>
        <taxon>Bombycoidea</taxon>
        <taxon>Bombycidae</taxon>
        <taxon>Bombycinae</taxon>
        <taxon>Bombyx</taxon>
    </lineage>
</organism>
<dbReference type="GO" id="GO:0000139">
    <property type="term" value="C:Golgi membrane"/>
    <property type="evidence" value="ECO:0007669"/>
    <property type="project" value="UniProtKB-SubCell"/>
</dbReference>
<sequence length="275" mass="30116">MDFRIKIYLFMSCLYCSIFPIYGEDVCLKKSACVCEFSNGTGIDLSSASKSTFFSAQTFEVAPATNAIELSTYYYHPCYDILLKPNSTTVNNTCTVPTAICRHREVLHAVDGTPDTYKKDLNVYDLIGNTDKSVFSAKGDAIVYTHGPSNTTVLLICSLSDGELQIFSLAEPNNLVLAFYSQSACLKQIDSGRSVGSTLLIIFFSFVIFYLVLGVCTKKFLMGATGVEVIPNLGFWTDLPNLVKDGWAFMLSGFKLPARSAGPTLSPDPNSYDSI</sequence>
<evidence type="ECO:0000256" key="6">
    <source>
        <dbReference type="SAM" id="Phobius"/>
    </source>
</evidence>
<evidence type="ECO:0000256" key="7">
    <source>
        <dbReference type="SAM" id="SignalP"/>
    </source>
</evidence>
<dbReference type="GeneID" id="114239259"/>
<keyword evidence="3 7" id="KW-0732">Signal</keyword>
<reference evidence="9" key="1">
    <citation type="submission" date="2025-08" db="UniProtKB">
        <authorList>
            <consortium name="RefSeq"/>
        </authorList>
    </citation>
    <scope>IDENTIFICATION</scope>
    <source>
        <tissue evidence="9">Silk gland</tissue>
    </source>
</reference>
<evidence type="ECO:0000256" key="2">
    <source>
        <dbReference type="ARBA" id="ARBA00022692"/>
    </source>
</evidence>
<dbReference type="PANTHER" id="PTHR15071:SF0">
    <property type="entry name" value="MANNOSE 6-PHOSPHATE RECEPTOR-LIKE PROTEIN 1"/>
    <property type="match status" value="1"/>
</dbReference>
<dbReference type="PANTHER" id="PTHR15071">
    <property type="entry name" value="MANNOSE-6-PHOSPHATE RECEPTOR FAMILY MEMBER"/>
    <property type="match status" value="1"/>
</dbReference>
<keyword evidence="8" id="KW-1185">Reference proteome</keyword>
<feature type="transmembrane region" description="Helical" evidence="6">
    <location>
        <begin position="195"/>
        <end position="213"/>
    </location>
</feature>
<keyword evidence="4 6" id="KW-1133">Transmembrane helix</keyword>
<evidence type="ECO:0000256" key="3">
    <source>
        <dbReference type="ARBA" id="ARBA00022729"/>
    </source>
</evidence>
<dbReference type="KEGG" id="bman:114239259"/>
<evidence type="ECO:0000313" key="8">
    <source>
        <dbReference type="Proteomes" id="UP000504629"/>
    </source>
</evidence>
<evidence type="ECO:0000256" key="5">
    <source>
        <dbReference type="ARBA" id="ARBA00023136"/>
    </source>
</evidence>
<dbReference type="InterPro" id="IPR018939">
    <property type="entry name" value="Autophagy-rel_prot_27"/>
</dbReference>